<evidence type="ECO:0000313" key="2">
    <source>
        <dbReference type="EMBL" id="EQD53875.1"/>
    </source>
</evidence>
<protein>
    <submittedName>
        <fullName evidence="2">Conjugative transfer protein TraA</fullName>
    </submittedName>
</protein>
<proteinExistence type="predicted"/>
<feature type="region of interest" description="Disordered" evidence="1">
    <location>
        <begin position="77"/>
        <end position="107"/>
    </location>
</feature>
<dbReference type="EMBL" id="AUZZ01004383">
    <property type="protein sequence ID" value="EQD53875.1"/>
    <property type="molecule type" value="Genomic_DNA"/>
</dbReference>
<dbReference type="CDD" id="cd18809">
    <property type="entry name" value="SF1_C_RecD"/>
    <property type="match status" value="1"/>
</dbReference>
<dbReference type="Gene3D" id="3.40.50.300">
    <property type="entry name" value="P-loop containing nucleotide triphosphate hydrolases"/>
    <property type="match status" value="1"/>
</dbReference>
<sequence length="107" mass="11643">MSHGYASSIHKSQGATVDKTFVLASKGMDSKLSYVSMSRQREDVKMYANKTEFRSAGHLKNGLARDGGREAFKSVLAAGERQEKGQDQAEFKGVGKGEDRGADKGER</sequence>
<comment type="caution">
    <text evidence="2">The sequence shown here is derived from an EMBL/GenBank/DDBJ whole genome shotgun (WGS) entry which is preliminary data.</text>
</comment>
<dbReference type="SUPFAM" id="SSF52540">
    <property type="entry name" value="P-loop containing nucleoside triphosphate hydrolases"/>
    <property type="match status" value="1"/>
</dbReference>
<reference evidence="2" key="1">
    <citation type="submission" date="2013-08" db="EMBL/GenBank/DDBJ databases">
        <authorList>
            <person name="Mendez C."/>
            <person name="Richter M."/>
            <person name="Ferrer M."/>
            <person name="Sanchez J."/>
        </authorList>
    </citation>
    <scope>NUCLEOTIDE SEQUENCE</scope>
</reference>
<feature type="non-terminal residue" evidence="2">
    <location>
        <position position="107"/>
    </location>
</feature>
<evidence type="ECO:0000256" key="1">
    <source>
        <dbReference type="SAM" id="MobiDB-lite"/>
    </source>
</evidence>
<name>T1BIB5_9ZZZZ</name>
<dbReference type="InterPro" id="IPR027417">
    <property type="entry name" value="P-loop_NTPase"/>
</dbReference>
<dbReference type="AlphaFoldDB" id="T1BIB5"/>
<feature type="compositionally biased region" description="Basic and acidic residues" evidence="1">
    <location>
        <begin position="80"/>
        <end position="107"/>
    </location>
</feature>
<reference evidence="2" key="2">
    <citation type="journal article" date="2014" name="ISME J.">
        <title>Microbial stratification in low pH oxic and suboxic macroscopic growths along an acid mine drainage.</title>
        <authorList>
            <person name="Mendez-Garcia C."/>
            <person name="Mesa V."/>
            <person name="Sprenger R.R."/>
            <person name="Richter M."/>
            <person name="Diez M.S."/>
            <person name="Solano J."/>
            <person name="Bargiela R."/>
            <person name="Golyshina O.V."/>
            <person name="Manteca A."/>
            <person name="Ramos J.L."/>
            <person name="Gallego J.R."/>
            <person name="Llorente I."/>
            <person name="Martins Dos Santos V.A."/>
            <person name="Jensen O.N."/>
            <person name="Pelaez A.I."/>
            <person name="Sanchez J."/>
            <person name="Ferrer M."/>
        </authorList>
    </citation>
    <scope>NUCLEOTIDE SEQUENCE</scope>
</reference>
<gene>
    <name evidence="2" type="ORF">B2A_06222</name>
</gene>
<organism evidence="2">
    <name type="scientific">mine drainage metagenome</name>
    <dbReference type="NCBI Taxonomy" id="410659"/>
    <lineage>
        <taxon>unclassified sequences</taxon>
        <taxon>metagenomes</taxon>
        <taxon>ecological metagenomes</taxon>
    </lineage>
</organism>
<accession>T1BIB5</accession>